<evidence type="ECO:0000256" key="12">
    <source>
        <dbReference type="SAM" id="MobiDB-lite"/>
    </source>
</evidence>
<dbReference type="GO" id="GO:0005886">
    <property type="term" value="C:plasma membrane"/>
    <property type="evidence" value="ECO:0007669"/>
    <property type="project" value="UniProtKB-SubCell"/>
</dbReference>
<dbReference type="GO" id="GO:0005506">
    <property type="term" value="F:iron ion binding"/>
    <property type="evidence" value="ECO:0007669"/>
    <property type="project" value="InterPro"/>
</dbReference>
<name>A0A495V4S5_9GAMM</name>
<evidence type="ECO:0000256" key="4">
    <source>
        <dbReference type="ARBA" id="ARBA00022475"/>
    </source>
</evidence>
<keyword evidence="7" id="KW-0479">Metal-binding</keyword>
<keyword evidence="11 13" id="KW-0472">Membrane</keyword>
<feature type="region of interest" description="Disordered" evidence="12">
    <location>
        <begin position="201"/>
        <end position="221"/>
    </location>
</feature>
<keyword evidence="9 13" id="KW-1133">Transmembrane helix</keyword>
<dbReference type="InterPro" id="IPR000516">
    <property type="entry name" value="Ni-dep_Hydgase_cyt-B"/>
</dbReference>
<evidence type="ECO:0000256" key="10">
    <source>
        <dbReference type="ARBA" id="ARBA00023004"/>
    </source>
</evidence>
<gene>
    <name evidence="15" type="ORF">BDD21_0063</name>
</gene>
<keyword evidence="6 13" id="KW-0812">Transmembrane</keyword>
<keyword evidence="8" id="KW-0249">Electron transport</keyword>
<dbReference type="GO" id="GO:0020037">
    <property type="term" value="F:heme binding"/>
    <property type="evidence" value="ECO:0007669"/>
    <property type="project" value="TreeGrafter"/>
</dbReference>
<comment type="caution">
    <text evidence="15">The sequence shown here is derived from an EMBL/GenBank/DDBJ whole genome shotgun (WGS) entry which is preliminary data.</text>
</comment>
<dbReference type="RefSeq" id="WP_120795452.1">
    <property type="nucleotide sequence ID" value="NZ_RBXL01000001.1"/>
</dbReference>
<dbReference type="InterPro" id="IPR016174">
    <property type="entry name" value="Di-haem_cyt_TM"/>
</dbReference>
<keyword evidence="5" id="KW-0349">Heme</keyword>
<dbReference type="InterPro" id="IPR051542">
    <property type="entry name" value="Hydrogenase_cytochrome"/>
</dbReference>
<keyword evidence="4" id="KW-1003">Cell membrane</keyword>
<evidence type="ECO:0000256" key="13">
    <source>
        <dbReference type="SAM" id="Phobius"/>
    </source>
</evidence>
<keyword evidence="10" id="KW-0408">Iron</keyword>
<dbReference type="GO" id="GO:0009055">
    <property type="term" value="F:electron transfer activity"/>
    <property type="evidence" value="ECO:0007669"/>
    <property type="project" value="InterPro"/>
</dbReference>
<dbReference type="Gene3D" id="1.20.950.20">
    <property type="entry name" value="Transmembrane di-heme cytochromes, Chain C"/>
    <property type="match status" value="1"/>
</dbReference>
<comment type="subcellular location">
    <subcellularLocation>
        <location evidence="1">Cell membrane</location>
        <topology evidence="1">Multi-pass membrane protein</topology>
    </subcellularLocation>
</comment>
<evidence type="ECO:0000256" key="2">
    <source>
        <dbReference type="ARBA" id="ARBA00008622"/>
    </source>
</evidence>
<proteinExistence type="inferred from homology"/>
<dbReference type="PANTHER" id="PTHR30485">
    <property type="entry name" value="NI/FE-HYDROGENASE 1 B-TYPE CYTOCHROME SUBUNIT"/>
    <property type="match status" value="1"/>
</dbReference>
<organism evidence="15 16">
    <name type="scientific">Thiocapsa rosea</name>
    <dbReference type="NCBI Taxonomy" id="69360"/>
    <lineage>
        <taxon>Bacteria</taxon>
        <taxon>Pseudomonadati</taxon>
        <taxon>Pseudomonadota</taxon>
        <taxon>Gammaproteobacteria</taxon>
        <taxon>Chromatiales</taxon>
        <taxon>Chromatiaceae</taxon>
        <taxon>Thiocapsa</taxon>
    </lineage>
</organism>
<feature type="transmembrane region" description="Helical" evidence="13">
    <location>
        <begin position="123"/>
        <end position="146"/>
    </location>
</feature>
<evidence type="ECO:0000256" key="7">
    <source>
        <dbReference type="ARBA" id="ARBA00022723"/>
    </source>
</evidence>
<dbReference type="AlphaFoldDB" id="A0A495V4S5"/>
<reference evidence="15 16" key="1">
    <citation type="submission" date="2018-10" db="EMBL/GenBank/DDBJ databases">
        <title>Genomic Encyclopedia of Archaeal and Bacterial Type Strains, Phase II (KMG-II): from individual species to whole genera.</title>
        <authorList>
            <person name="Goeker M."/>
        </authorList>
    </citation>
    <scope>NUCLEOTIDE SEQUENCE [LARGE SCALE GENOMIC DNA]</scope>
    <source>
        <strain evidence="15 16">DSM 235</strain>
    </source>
</reference>
<evidence type="ECO:0000256" key="6">
    <source>
        <dbReference type="ARBA" id="ARBA00022692"/>
    </source>
</evidence>
<dbReference type="GO" id="GO:0022904">
    <property type="term" value="P:respiratory electron transport chain"/>
    <property type="evidence" value="ECO:0007669"/>
    <property type="project" value="InterPro"/>
</dbReference>
<sequence>MTSLYLYPVWLRLWHWINALLFLTLIASGVSMHYAGADWLMPFATARVVHNTAGILLTIAWIGFVVVNAKSANARHYRIRFRTLIGDLTAQTRYYMVGIFRLEPHPFHVTEAMKFNTLQQLSYLGVMYGLMPILILSGWAFLYSVYLPETLFGLGSVWVVAMTHVVVSYLLALFLLVHMYIITTGDTVFSNLRAMITGWHRESDPPRTETSTPAPAPRETP</sequence>
<keyword evidence="16" id="KW-1185">Reference proteome</keyword>
<feature type="transmembrane region" description="Helical" evidence="13">
    <location>
        <begin position="48"/>
        <end position="69"/>
    </location>
</feature>
<dbReference type="InterPro" id="IPR011577">
    <property type="entry name" value="Cyt_b561_bac/Ni-Hgenase"/>
</dbReference>
<dbReference type="Pfam" id="PF01292">
    <property type="entry name" value="Ni_hydr_CYTB"/>
    <property type="match status" value="1"/>
</dbReference>
<evidence type="ECO:0000313" key="15">
    <source>
        <dbReference type="EMBL" id="RKT42768.1"/>
    </source>
</evidence>
<comment type="similarity">
    <text evidence="2">Belongs to the HupC/HyaC/HydC family.</text>
</comment>
<feature type="transmembrane region" description="Helical" evidence="13">
    <location>
        <begin position="158"/>
        <end position="183"/>
    </location>
</feature>
<evidence type="ECO:0000256" key="5">
    <source>
        <dbReference type="ARBA" id="ARBA00022617"/>
    </source>
</evidence>
<evidence type="ECO:0000256" key="9">
    <source>
        <dbReference type="ARBA" id="ARBA00022989"/>
    </source>
</evidence>
<dbReference type="Proteomes" id="UP000274556">
    <property type="component" value="Unassembled WGS sequence"/>
</dbReference>
<evidence type="ECO:0000259" key="14">
    <source>
        <dbReference type="Pfam" id="PF01292"/>
    </source>
</evidence>
<dbReference type="PANTHER" id="PTHR30485:SF1">
    <property type="entry name" value="CYTOCHROME YDHU-RELATED"/>
    <property type="match status" value="1"/>
</dbReference>
<evidence type="ECO:0000313" key="16">
    <source>
        <dbReference type="Proteomes" id="UP000274556"/>
    </source>
</evidence>
<feature type="transmembrane region" description="Helical" evidence="13">
    <location>
        <begin position="12"/>
        <end position="36"/>
    </location>
</feature>
<evidence type="ECO:0000256" key="3">
    <source>
        <dbReference type="ARBA" id="ARBA00022448"/>
    </source>
</evidence>
<keyword evidence="3" id="KW-0813">Transport</keyword>
<dbReference type="OrthoDB" id="1117555at2"/>
<evidence type="ECO:0000256" key="1">
    <source>
        <dbReference type="ARBA" id="ARBA00004651"/>
    </source>
</evidence>
<evidence type="ECO:0000256" key="11">
    <source>
        <dbReference type="ARBA" id="ARBA00023136"/>
    </source>
</evidence>
<dbReference type="EMBL" id="RBXL01000001">
    <property type="protein sequence ID" value="RKT42768.1"/>
    <property type="molecule type" value="Genomic_DNA"/>
</dbReference>
<accession>A0A495V4S5</accession>
<evidence type="ECO:0000256" key="8">
    <source>
        <dbReference type="ARBA" id="ARBA00022982"/>
    </source>
</evidence>
<protein>
    <submittedName>
        <fullName evidence="15">Thiosulfate reductase cytochrome b subunit</fullName>
    </submittedName>
</protein>
<dbReference type="SUPFAM" id="SSF81342">
    <property type="entry name" value="Transmembrane di-heme cytochromes"/>
    <property type="match status" value="1"/>
</dbReference>
<dbReference type="PRINTS" id="PR00161">
    <property type="entry name" value="NIHGNASECYTB"/>
</dbReference>
<feature type="domain" description="Cytochrome b561 bacterial/Ni-hydrogenase" evidence="14">
    <location>
        <begin position="7"/>
        <end position="198"/>
    </location>
</feature>